<dbReference type="EMBL" id="HG994368">
    <property type="protein sequence ID" value="CAF1822388.1"/>
    <property type="molecule type" value="Genomic_DNA"/>
</dbReference>
<protein>
    <submittedName>
        <fullName evidence="1">(rape) hypothetical protein</fullName>
    </submittedName>
</protein>
<gene>
    <name evidence="1" type="ORF">DARMORV10_C04P16710.1</name>
</gene>
<dbReference type="AlphaFoldDB" id="A0A816JD64"/>
<proteinExistence type="predicted"/>
<organism evidence="1">
    <name type="scientific">Brassica napus</name>
    <name type="common">Rape</name>
    <dbReference type="NCBI Taxonomy" id="3708"/>
    <lineage>
        <taxon>Eukaryota</taxon>
        <taxon>Viridiplantae</taxon>
        <taxon>Streptophyta</taxon>
        <taxon>Embryophyta</taxon>
        <taxon>Tracheophyta</taxon>
        <taxon>Spermatophyta</taxon>
        <taxon>Magnoliopsida</taxon>
        <taxon>eudicotyledons</taxon>
        <taxon>Gunneridae</taxon>
        <taxon>Pentapetalae</taxon>
        <taxon>rosids</taxon>
        <taxon>malvids</taxon>
        <taxon>Brassicales</taxon>
        <taxon>Brassicaceae</taxon>
        <taxon>Brassiceae</taxon>
        <taxon>Brassica</taxon>
    </lineage>
</organism>
<evidence type="ECO:0000313" key="1">
    <source>
        <dbReference type="EMBL" id="CAF1822388.1"/>
    </source>
</evidence>
<reference evidence="1" key="1">
    <citation type="submission" date="2021-01" db="EMBL/GenBank/DDBJ databases">
        <authorList>
            <consortium name="Genoscope - CEA"/>
            <person name="William W."/>
        </authorList>
    </citation>
    <scope>NUCLEOTIDE SEQUENCE</scope>
</reference>
<dbReference type="Proteomes" id="UP001295469">
    <property type="component" value="Chromosome C04"/>
</dbReference>
<accession>A0A816JD64</accession>
<sequence>MYDRISEQWRRSRLCNYHMINYRSLGNRGAKETFAVLCFEISLVAQYYNFLNQTKVY</sequence>
<name>A0A816JD64_BRANA</name>